<evidence type="ECO:0000256" key="6">
    <source>
        <dbReference type="ARBA" id="ARBA00023136"/>
    </source>
</evidence>
<sequence>MRQGKGSTLFQIFLISFMVILCIIMLYPFVHMLAISFSSPAESLRLGIHLYPKQVSLYAWERVLGKHDIWIGFGNTVFRTVVGTVCSVLFMSMGAYPLSRRYLPHRNVFTLLIVFTMFFGGGLIPTYFLIKNLGLLDTRAVYILPGLVSTFSMLILRNFFQAIPDELEDSAKIDGANDLRILFQIVLPLSLPVLATLSLWSAVGHWNAWFDAVLYIQDPDKQVLTTFLRRVVITGEDLSMYASNTTNTALGYQEPIKAATLMFTALPIIIVYPFLQKYFVKGTMVGSLKG</sequence>
<dbReference type="CDD" id="cd06261">
    <property type="entry name" value="TM_PBP2"/>
    <property type="match status" value="1"/>
</dbReference>
<dbReference type="HOGENOM" id="CLU_016047_1_0_9"/>
<feature type="transmembrane region" description="Helical" evidence="7">
    <location>
        <begin position="12"/>
        <end position="37"/>
    </location>
</feature>
<evidence type="ECO:0000256" key="5">
    <source>
        <dbReference type="ARBA" id="ARBA00022989"/>
    </source>
</evidence>
<keyword evidence="6 7" id="KW-0472">Membrane</keyword>
<dbReference type="PANTHER" id="PTHR43744">
    <property type="entry name" value="ABC TRANSPORTER PERMEASE PROTEIN MG189-RELATED-RELATED"/>
    <property type="match status" value="1"/>
</dbReference>
<protein>
    <submittedName>
        <fullName evidence="9">ABC transporter permease</fullName>
    </submittedName>
</protein>
<dbReference type="PANTHER" id="PTHR43744:SF9">
    <property type="entry name" value="POLYGALACTURONAN_RHAMNOGALACTURONAN TRANSPORT SYSTEM PERMEASE PROTEIN YTCP"/>
    <property type="match status" value="1"/>
</dbReference>
<keyword evidence="5 7" id="KW-1133">Transmembrane helix</keyword>
<dbReference type="SUPFAM" id="SSF161098">
    <property type="entry name" value="MetI-like"/>
    <property type="match status" value="1"/>
</dbReference>
<evidence type="ECO:0000313" key="10">
    <source>
        <dbReference type="Proteomes" id="UP000029518"/>
    </source>
</evidence>
<dbReference type="Pfam" id="PF00528">
    <property type="entry name" value="BPD_transp_1"/>
    <property type="match status" value="1"/>
</dbReference>
<dbReference type="KEGG" id="pbd:PBOR_26615"/>
<feature type="transmembrane region" description="Helical" evidence="7">
    <location>
        <begin position="142"/>
        <end position="160"/>
    </location>
</feature>
<dbReference type="Proteomes" id="UP000029518">
    <property type="component" value="Chromosome"/>
</dbReference>
<feature type="transmembrane region" description="Helical" evidence="7">
    <location>
        <begin position="256"/>
        <end position="275"/>
    </location>
</feature>
<dbReference type="InterPro" id="IPR035906">
    <property type="entry name" value="MetI-like_sf"/>
</dbReference>
<keyword evidence="2 7" id="KW-0813">Transport</keyword>
<dbReference type="PROSITE" id="PS50928">
    <property type="entry name" value="ABC_TM1"/>
    <property type="match status" value="1"/>
</dbReference>
<evidence type="ECO:0000256" key="4">
    <source>
        <dbReference type="ARBA" id="ARBA00022692"/>
    </source>
</evidence>
<keyword evidence="3" id="KW-1003">Cell membrane</keyword>
<accession>A0A089LLS2</accession>
<dbReference type="AlphaFoldDB" id="A0A089LLS2"/>
<name>A0A089LLS2_PAEBO</name>
<feature type="transmembrane region" description="Helical" evidence="7">
    <location>
        <begin position="181"/>
        <end position="203"/>
    </location>
</feature>
<dbReference type="GO" id="GO:0005886">
    <property type="term" value="C:plasma membrane"/>
    <property type="evidence" value="ECO:0007669"/>
    <property type="project" value="UniProtKB-SubCell"/>
</dbReference>
<gene>
    <name evidence="9" type="ORF">PBOR_26615</name>
</gene>
<evidence type="ECO:0000256" key="3">
    <source>
        <dbReference type="ARBA" id="ARBA00022475"/>
    </source>
</evidence>
<dbReference type="RefSeq" id="WP_245647911.1">
    <property type="nucleotide sequence ID" value="NZ_CP009285.1"/>
</dbReference>
<evidence type="ECO:0000313" key="9">
    <source>
        <dbReference type="EMBL" id="AIQ60123.1"/>
    </source>
</evidence>
<dbReference type="EMBL" id="CP009285">
    <property type="protein sequence ID" value="AIQ60123.1"/>
    <property type="molecule type" value="Genomic_DNA"/>
</dbReference>
<evidence type="ECO:0000256" key="7">
    <source>
        <dbReference type="RuleBase" id="RU363032"/>
    </source>
</evidence>
<feature type="domain" description="ABC transmembrane type-1" evidence="8">
    <location>
        <begin position="73"/>
        <end position="274"/>
    </location>
</feature>
<dbReference type="Gene3D" id="1.10.3720.10">
    <property type="entry name" value="MetI-like"/>
    <property type="match status" value="1"/>
</dbReference>
<comment type="similarity">
    <text evidence="7">Belongs to the binding-protein-dependent transport system permease family.</text>
</comment>
<dbReference type="GO" id="GO:0055085">
    <property type="term" value="P:transmembrane transport"/>
    <property type="evidence" value="ECO:0007669"/>
    <property type="project" value="InterPro"/>
</dbReference>
<organism evidence="9 10">
    <name type="scientific">Paenibacillus borealis</name>
    <dbReference type="NCBI Taxonomy" id="160799"/>
    <lineage>
        <taxon>Bacteria</taxon>
        <taxon>Bacillati</taxon>
        <taxon>Bacillota</taxon>
        <taxon>Bacilli</taxon>
        <taxon>Bacillales</taxon>
        <taxon>Paenibacillaceae</taxon>
        <taxon>Paenibacillus</taxon>
    </lineage>
</organism>
<evidence type="ECO:0000256" key="1">
    <source>
        <dbReference type="ARBA" id="ARBA00004651"/>
    </source>
</evidence>
<evidence type="ECO:0000259" key="8">
    <source>
        <dbReference type="PROSITE" id="PS50928"/>
    </source>
</evidence>
<keyword evidence="4 7" id="KW-0812">Transmembrane</keyword>
<feature type="transmembrane region" description="Helical" evidence="7">
    <location>
        <begin position="77"/>
        <end position="96"/>
    </location>
</feature>
<evidence type="ECO:0000256" key="2">
    <source>
        <dbReference type="ARBA" id="ARBA00022448"/>
    </source>
</evidence>
<reference evidence="9" key="1">
    <citation type="submission" date="2014-08" db="EMBL/GenBank/DDBJ databases">
        <title>Comparative genomics of the Paenibacillus odorifer group.</title>
        <authorList>
            <person name="den Bakker H.C."/>
            <person name="Tsai Y.-C.Y.-C."/>
            <person name="Martin N."/>
            <person name="Korlach J."/>
            <person name="Wiedmann M."/>
        </authorList>
    </citation>
    <scope>NUCLEOTIDE SEQUENCE [LARGE SCALE GENOMIC DNA]</scope>
    <source>
        <strain evidence="9">DSM 13188</strain>
    </source>
</reference>
<dbReference type="InterPro" id="IPR000515">
    <property type="entry name" value="MetI-like"/>
</dbReference>
<feature type="transmembrane region" description="Helical" evidence="7">
    <location>
        <begin position="108"/>
        <end position="130"/>
    </location>
</feature>
<proteinExistence type="inferred from homology"/>
<comment type="subcellular location">
    <subcellularLocation>
        <location evidence="1 7">Cell membrane</location>
        <topology evidence="1 7">Multi-pass membrane protein</topology>
    </subcellularLocation>
</comment>
<keyword evidence="10" id="KW-1185">Reference proteome</keyword>